<reference evidence="1 2" key="1">
    <citation type="journal article" date="2020" name="Cell">
        <title>Large-Scale Comparative Analyses of Tick Genomes Elucidate Their Genetic Diversity and Vector Capacities.</title>
        <authorList>
            <consortium name="Tick Genome and Microbiome Consortium (TIGMIC)"/>
            <person name="Jia N."/>
            <person name="Wang J."/>
            <person name="Shi W."/>
            <person name="Du L."/>
            <person name="Sun Y."/>
            <person name="Zhan W."/>
            <person name="Jiang J.F."/>
            <person name="Wang Q."/>
            <person name="Zhang B."/>
            <person name="Ji P."/>
            <person name="Bell-Sakyi L."/>
            <person name="Cui X.M."/>
            <person name="Yuan T.T."/>
            <person name="Jiang B.G."/>
            <person name="Yang W.F."/>
            <person name="Lam T.T."/>
            <person name="Chang Q.C."/>
            <person name="Ding S.J."/>
            <person name="Wang X.J."/>
            <person name="Zhu J.G."/>
            <person name="Ruan X.D."/>
            <person name="Zhao L."/>
            <person name="Wei J.T."/>
            <person name="Ye R.Z."/>
            <person name="Que T.C."/>
            <person name="Du C.H."/>
            <person name="Zhou Y.H."/>
            <person name="Cheng J.X."/>
            <person name="Dai P.F."/>
            <person name="Guo W.B."/>
            <person name="Han X.H."/>
            <person name="Huang E.J."/>
            <person name="Li L.F."/>
            <person name="Wei W."/>
            <person name="Gao Y.C."/>
            <person name="Liu J.Z."/>
            <person name="Shao H.Z."/>
            <person name="Wang X."/>
            <person name="Wang C.C."/>
            <person name="Yang T.C."/>
            <person name="Huo Q.B."/>
            <person name="Li W."/>
            <person name="Chen H.Y."/>
            <person name="Chen S.E."/>
            <person name="Zhou L.G."/>
            <person name="Ni X.B."/>
            <person name="Tian J.H."/>
            <person name="Sheng Y."/>
            <person name="Liu T."/>
            <person name="Pan Y.S."/>
            <person name="Xia L.Y."/>
            <person name="Li J."/>
            <person name="Zhao F."/>
            <person name="Cao W.C."/>
        </authorList>
    </citation>
    <scope>NUCLEOTIDE SEQUENCE [LARGE SCALE GENOMIC DNA]</scope>
    <source>
        <strain evidence="1">Iper-2018</strain>
    </source>
</reference>
<evidence type="ECO:0000313" key="2">
    <source>
        <dbReference type="Proteomes" id="UP000805193"/>
    </source>
</evidence>
<protein>
    <submittedName>
        <fullName evidence="1">Uncharacterized protein</fullName>
    </submittedName>
</protein>
<evidence type="ECO:0000313" key="1">
    <source>
        <dbReference type="EMBL" id="KAG0416400.1"/>
    </source>
</evidence>
<keyword evidence="2" id="KW-1185">Reference proteome</keyword>
<dbReference type="Proteomes" id="UP000805193">
    <property type="component" value="Unassembled WGS sequence"/>
</dbReference>
<dbReference type="EMBL" id="JABSTQ010010956">
    <property type="protein sequence ID" value="KAG0416400.1"/>
    <property type="molecule type" value="Genomic_DNA"/>
</dbReference>
<accession>A0AC60PB68</accession>
<gene>
    <name evidence="1" type="ORF">HPB47_006445</name>
</gene>
<proteinExistence type="predicted"/>
<organism evidence="1 2">
    <name type="scientific">Ixodes persulcatus</name>
    <name type="common">Taiga tick</name>
    <dbReference type="NCBI Taxonomy" id="34615"/>
    <lineage>
        <taxon>Eukaryota</taxon>
        <taxon>Metazoa</taxon>
        <taxon>Ecdysozoa</taxon>
        <taxon>Arthropoda</taxon>
        <taxon>Chelicerata</taxon>
        <taxon>Arachnida</taxon>
        <taxon>Acari</taxon>
        <taxon>Parasitiformes</taxon>
        <taxon>Ixodida</taxon>
        <taxon>Ixodoidea</taxon>
        <taxon>Ixodidae</taxon>
        <taxon>Ixodinae</taxon>
        <taxon>Ixodes</taxon>
    </lineage>
</organism>
<comment type="caution">
    <text evidence="1">The sequence shown here is derived from an EMBL/GenBank/DDBJ whole genome shotgun (WGS) entry which is preliminary data.</text>
</comment>
<name>A0AC60PB68_IXOPE</name>
<sequence length="275" mass="30131">MGKWAKYSRTYRNEWDKDLEFKALPLQQNQLETHVTSLPRPPSYTREIKIAQLRLAAHISVHGSLAFADHLTPQISDTFIGSFVASSLSMCRTKFTALVTKVLGQTFKKLLLDDAVEIMDYQYCCGVSREHNRAAGVAIYVRKGLSAVPIEIFGTSDEVVELLSAKFDNGLLVVALDLVGKGSSHPRSGDGDLLCGPKNSPSFYRVVLELRATSAVISINYGYGRSNLKSARHPSLKSARLPPPAVQRYLHPLQEPCGQVGPSSGTGSRGQEPCE</sequence>